<evidence type="ECO:0008006" key="4">
    <source>
        <dbReference type="Google" id="ProtNLM"/>
    </source>
</evidence>
<dbReference type="RefSeq" id="WP_216826471.1">
    <property type="nucleotide sequence ID" value="NZ_CP031165.1"/>
</dbReference>
<reference evidence="2 3" key="1">
    <citation type="submission" date="2018-09" db="EMBL/GenBank/DDBJ databases">
        <title>Complete genome sequence of Euzebya sp. DY32-46 isolated from seawater of Pacific Ocean.</title>
        <authorList>
            <person name="Xu L."/>
            <person name="Wu Y.-H."/>
            <person name="Xu X.-W."/>
        </authorList>
    </citation>
    <scope>NUCLEOTIDE SEQUENCE [LARGE SCALE GENOMIC DNA]</scope>
    <source>
        <strain evidence="2 3">DY32-46</strain>
    </source>
</reference>
<dbReference type="AlphaFoldDB" id="A0A346XVT1"/>
<feature type="region of interest" description="Disordered" evidence="1">
    <location>
        <begin position="1"/>
        <end position="28"/>
    </location>
</feature>
<dbReference type="Proteomes" id="UP000264006">
    <property type="component" value="Chromosome"/>
</dbReference>
<gene>
    <name evidence="2" type="ORF">DVS28_a1636</name>
</gene>
<name>A0A346XVT1_9ACTN</name>
<evidence type="ECO:0000313" key="3">
    <source>
        <dbReference type="Proteomes" id="UP000264006"/>
    </source>
</evidence>
<dbReference type="InterPro" id="IPR016084">
    <property type="entry name" value="Haem_Oase-like_multi-hlx"/>
</dbReference>
<accession>A0A346XVT1</accession>
<evidence type="ECO:0000256" key="1">
    <source>
        <dbReference type="SAM" id="MobiDB-lite"/>
    </source>
</evidence>
<proteinExistence type="predicted"/>
<organism evidence="2 3">
    <name type="scientific">Euzebya pacifica</name>
    <dbReference type="NCBI Taxonomy" id="1608957"/>
    <lineage>
        <taxon>Bacteria</taxon>
        <taxon>Bacillati</taxon>
        <taxon>Actinomycetota</taxon>
        <taxon>Nitriliruptoria</taxon>
        <taxon>Euzebyales</taxon>
    </lineage>
</organism>
<dbReference type="SMART" id="SM01236">
    <property type="entry name" value="Haem_oxygenase_2"/>
    <property type="match status" value="1"/>
</dbReference>
<dbReference type="Gene3D" id="1.20.910.10">
    <property type="entry name" value="Heme oxygenase-like"/>
    <property type="match status" value="1"/>
</dbReference>
<keyword evidence="3" id="KW-1185">Reference proteome</keyword>
<dbReference type="KEGG" id="euz:DVS28_a1636"/>
<protein>
    <recommendedName>
        <fullName evidence="4">Iron-containing redox enzyme</fullName>
    </recommendedName>
</protein>
<dbReference type="EMBL" id="CP031165">
    <property type="protein sequence ID" value="AXV06328.1"/>
    <property type="molecule type" value="Genomic_DNA"/>
</dbReference>
<dbReference type="SUPFAM" id="SSF48613">
    <property type="entry name" value="Heme oxygenase-like"/>
    <property type="match status" value="1"/>
</dbReference>
<dbReference type="Pfam" id="PF14518">
    <property type="entry name" value="Haem_oxygenas_2"/>
    <property type="match status" value="1"/>
</dbReference>
<sequence length="354" mass="39181">MTTATSPTRPTIIDQGRPSPLPEPRGEASQALLKQLRERPGAMVDLPLPTDDPLTGEDAPLALYLCYELHYRGLEDIDDTWEWDPALLAHRAQLERAFEERVRDEVGRLPAGFDLADELWALAPQEPDPGMLAVRMATEGTWPQLVELTVQRSAYQRKEADPHTWALPRLAGDPKARLVHIQADEYGEGVTADMHAGLFGMSMQRMGLDPTYGAYLDHIPGVTLSTVNLISLFGLHRRHRGALIGHLSGFEMASVIPMTQYAKALRRLGADDWVCLFYDTHVVADASHQFEALEMAQSLVDQDPSLAPDVLFGARALAAVEGEFSSHIRAAFDAGRTSLRREIDLPPQPDRIQG</sequence>
<evidence type="ECO:0000313" key="2">
    <source>
        <dbReference type="EMBL" id="AXV06328.1"/>
    </source>
</evidence>